<dbReference type="HOGENOM" id="CLU_539490_0_0_10"/>
<organism evidence="2 3">
    <name type="scientific">Niastella koreensis (strain DSM 17620 / KACC 11465 / NBRC 106392 / GR20-10)</name>
    <dbReference type="NCBI Taxonomy" id="700598"/>
    <lineage>
        <taxon>Bacteria</taxon>
        <taxon>Pseudomonadati</taxon>
        <taxon>Bacteroidota</taxon>
        <taxon>Chitinophagia</taxon>
        <taxon>Chitinophagales</taxon>
        <taxon>Chitinophagaceae</taxon>
        <taxon>Niastella</taxon>
    </lineage>
</organism>
<feature type="signal peptide" evidence="1">
    <location>
        <begin position="1"/>
        <end position="22"/>
    </location>
</feature>
<proteinExistence type="predicted"/>
<dbReference type="OrthoDB" id="674600at2"/>
<dbReference type="Proteomes" id="UP000005438">
    <property type="component" value="Chromosome"/>
</dbReference>
<sequence>MSTRSMLLFAACFALSSGYAQKKVLSYPFEFEKKLLADFEYDTYFLDDPANNAFSLVFKDNKKVEYVLLDQNFKTVSKINSNKDASVFSSNNFNEYTGGTTNGHQYNFFYSFYDKTYVMETVDFDAKAVSHKKLIDIPKGESPLIAFSDNNKFYALTTNNKAGTLNLSVVNAAGELTQKSVPFPIPEEASRHRNKLEDYLASTKLMRSGEYPDLSNSIHFAKLFTQPDKLTFVINDGDNPAHLVSISIPDLTLQEKKIDYSALIPKDEKGKVYVSSFLKGERLFSLVLNKKTIRIVVNDVNSGAMLEKIEINDDAALDLFADGPNSERRYGKKSFTKDITDVKKLIKVFNHGTEGLMVCENNNGQLILTAGTYDHIPDVGGTGWQQSQQTVRTGSTDYATRTTPTSTITVWNPVTYYRPGIPGYTKANARYYTTTSFKILLDPQSLKNVRGRAPVSVPDQIKNYMEGKDNDLKATNQFSIGNNQYYGYYDKSVHNYVVEQIKIIQ</sequence>
<evidence type="ECO:0000313" key="3">
    <source>
        <dbReference type="Proteomes" id="UP000005438"/>
    </source>
</evidence>
<dbReference type="KEGG" id="nko:Niako_6401"/>
<reference evidence="2 3" key="1">
    <citation type="submission" date="2011-12" db="EMBL/GenBank/DDBJ databases">
        <title>The complete genome of Niastella koreensis GR20-10.</title>
        <authorList>
            <consortium name="US DOE Joint Genome Institute (JGI-PGF)"/>
            <person name="Lucas S."/>
            <person name="Han J."/>
            <person name="Lapidus A."/>
            <person name="Bruce D."/>
            <person name="Goodwin L."/>
            <person name="Pitluck S."/>
            <person name="Peters L."/>
            <person name="Kyrpides N."/>
            <person name="Mavromatis K."/>
            <person name="Ivanova N."/>
            <person name="Mikhailova N."/>
            <person name="Davenport K."/>
            <person name="Saunders E."/>
            <person name="Detter J.C."/>
            <person name="Tapia R."/>
            <person name="Han C."/>
            <person name="Land M."/>
            <person name="Hauser L."/>
            <person name="Markowitz V."/>
            <person name="Cheng J.-F."/>
            <person name="Hugenholtz P."/>
            <person name="Woyke T."/>
            <person name="Wu D."/>
            <person name="Tindall B."/>
            <person name="Pomrenke H."/>
            <person name="Brambilla E."/>
            <person name="Klenk H.-P."/>
            <person name="Eisen J.A."/>
        </authorList>
    </citation>
    <scope>NUCLEOTIDE SEQUENCE [LARGE SCALE GENOMIC DNA]</scope>
    <source>
        <strain evidence="3">DSM 17620 / KACC 11465 / NBRC 106392 / GR20-10</strain>
    </source>
</reference>
<gene>
    <name evidence="2" type="ordered locus">Niako_6401</name>
</gene>
<evidence type="ECO:0000256" key="1">
    <source>
        <dbReference type="SAM" id="SignalP"/>
    </source>
</evidence>
<dbReference type="RefSeq" id="WP_014222535.1">
    <property type="nucleotide sequence ID" value="NC_016609.1"/>
</dbReference>
<feature type="chain" id="PRO_5003517599" evidence="1">
    <location>
        <begin position="23"/>
        <end position="505"/>
    </location>
</feature>
<accession>G8TDZ1</accession>
<name>G8TDZ1_NIAKG</name>
<keyword evidence="1" id="KW-0732">Signal</keyword>
<protein>
    <submittedName>
        <fullName evidence="2">Uncharacterized protein</fullName>
    </submittedName>
</protein>
<dbReference type="EMBL" id="CP003178">
    <property type="protein sequence ID" value="AEW02625.1"/>
    <property type="molecule type" value="Genomic_DNA"/>
</dbReference>
<evidence type="ECO:0000313" key="2">
    <source>
        <dbReference type="EMBL" id="AEW02625.1"/>
    </source>
</evidence>
<dbReference type="AlphaFoldDB" id="G8TDZ1"/>